<keyword evidence="1" id="KW-1133">Transmembrane helix</keyword>
<dbReference type="InterPro" id="IPR015943">
    <property type="entry name" value="WD40/YVTN_repeat-like_dom_sf"/>
</dbReference>
<name>A0A841G7B2_9ACTN</name>
<keyword evidence="1" id="KW-0472">Membrane</keyword>
<organism evidence="3 4">
    <name type="scientific">Phytomonospora endophytica</name>
    <dbReference type="NCBI Taxonomy" id="714109"/>
    <lineage>
        <taxon>Bacteria</taxon>
        <taxon>Bacillati</taxon>
        <taxon>Actinomycetota</taxon>
        <taxon>Actinomycetes</taxon>
        <taxon>Micromonosporales</taxon>
        <taxon>Micromonosporaceae</taxon>
        <taxon>Phytomonospora</taxon>
    </lineage>
</organism>
<dbReference type="PANTHER" id="PTHR34512">
    <property type="entry name" value="CELL SURFACE PROTEIN"/>
    <property type="match status" value="1"/>
</dbReference>
<evidence type="ECO:0000313" key="4">
    <source>
        <dbReference type="Proteomes" id="UP000548476"/>
    </source>
</evidence>
<protein>
    <submittedName>
        <fullName evidence="3">Outer membrane protein assembly factor BamB</fullName>
    </submittedName>
</protein>
<dbReference type="Proteomes" id="UP000548476">
    <property type="component" value="Unassembled WGS sequence"/>
</dbReference>
<dbReference type="SUPFAM" id="SSF50998">
    <property type="entry name" value="Quinoprotein alcohol dehydrogenase-like"/>
    <property type="match status" value="1"/>
</dbReference>
<dbReference type="Gene3D" id="2.130.10.10">
    <property type="entry name" value="YVTN repeat-like/Quinoprotein amine dehydrogenase"/>
    <property type="match status" value="1"/>
</dbReference>
<evidence type="ECO:0000259" key="2">
    <source>
        <dbReference type="Pfam" id="PF13360"/>
    </source>
</evidence>
<keyword evidence="1" id="KW-0812">Transmembrane</keyword>
<proteinExistence type="predicted"/>
<dbReference type="PANTHER" id="PTHR34512:SF30">
    <property type="entry name" value="OUTER MEMBRANE PROTEIN ASSEMBLY FACTOR BAMB"/>
    <property type="match status" value="1"/>
</dbReference>
<evidence type="ECO:0000313" key="3">
    <source>
        <dbReference type="EMBL" id="MBB6039960.1"/>
    </source>
</evidence>
<feature type="transmembrane region" description="Helical" evidence="1">
    <location>
        <begin position="20"/>
        <end position="39"/>
    </location>
</feature>
<keyword evidence="4" id="KW-1185">Reference proteome</keyword>
<evidence type="ECO:0000256" key="1">
    <source>
        <dbReference type="SAM" id="Phobius"/>
    </source>
</evidence>
<gene>
    <name evidence="3" type="ORF">HNR73_007859</name>
</gene>
<dbReference type="AlphaFoldDB" id="A0A841G7B2"/>
<sequence length="446" mass="46391">MTRVTIDLDHEDPPPPPPRRWPVALFLVAGLLAVGAVFLTRPAEEPVEPPGPLDVPALWAATVPDGSGRALAARVVGESVLVVGEHGVVAYGRKGGGEVWRRSLSGDVTSASAWQHVRVADGVVVVDDPAGYVVVDVATGSVRFTIRPDGEAAGAVVLPDRVVVFGCDGGDCTATATGLDGTALWRAERDATPLLPEPVSSRHQTVAVANPAPIVPEPGGGLFLWRDGGERTAVDLATGTELGTWAASEGADLRVYGGHVVDVGLSHTLRCLNPATGETLWTRATLSEPGESGPVTLVDGHFLDSADSANHDSPGYYQLIDPATGDIPSTPTAAGRRILAVHTGLAVGLDPVTAELTAVRPRDSVYWRATLRTEGPETFGFVTTGFLTGDGWLAVGDVRGGLWYIELATGAVGNTPGGEVIGLDDGALISADSTRHRVELRELGLR</sequence>
<dbReference type="EMBL" id="JACHGT010000027">
    <property type="protein sequence ID" value="MBB6039960.1"/>
    <property type="molecule type" value="Genomic_DNA"/>
</dbReference>
<dbReference type="InterPro" id="IPR011047">
    <property type="entry name" value="Quinoprotein_ADH-like_sf"/>
</dbReference>
<dbReference type="InterPro" id="IPR002372">
    <property type="entry name" value="PQQ_rpt_dom"/>
</dbReference>
<dbReference type="RefSeq" id="WP_184793030.1">
    <property type="nucleotide sequence ID" value="NZ_BONT01000103.1"/>
</dbReference>
<comment type="caution">
    <text evidence="3">The sequence shown here is derived from an EMBL/GenBank/DDBJ whole genome shotgun (WGS) entry which is preliminary data.</text>
</comment>
<reference evidence="3 4" key="1">
    <citation type="submission" date="2020-08" db="EMBL/GenBank/DDBJ databases">
        <title>Genomic Encyclopedia of Type Strains, Phase IV (KMG-IV): sequencing the most valuable type-strain genomes for metagenomic binning, comparative biology and taxonomic classification.</title>
        <authorList>
            <person name="Goeker M."/>
        </authorList>
    </citation>
    <scope>NUCLEOTIDE SEQUENCE [LARGE SCALE GENOMIC DNA]</scope>
    <source>
        <strain evidence="3 4">YIM 65646</strain>
    </source>
</reference>
<dbReference type="Pfam" id="PF13360">
    <property type="entry name" value="PQQ_2"/>
    <property type="match status" value="1"/>
</dbReference>
<accession>A0A841G7B2</accession>
<feature type="domain" description="Pyrrolo-quinoline quinone repeat" evidence="2">
    <location>
        <begin position="87"/>
        <end position="242"/>
    </location>
</feature>